<proteinExistence type="inferred from homology"/>
<reference evidence="5 6" key="1">
    <citation type="submission" date="2024-04" db="EMBL/GenBank/DDBJ databases">
        <title>Tritrichomonas musculus Genome.</title>
        <authorList>
            <person name="Alves-Ferreira E."/>
            <person name="Grigg M."/>
            <person name="Lorenzi H."/>
            <person name="Galac M."/>
        </authorList>
    </citation>
    <scope>NUCLEOTIDE SEQUENCE [LARGE SCALE GENOMIC DNA]</scope>
    <source>
        <strain evidence="5 6">EAF2021</strain>
    </source>
</reference>
<evidence type="ECO:0000313" key="5">
    <source>
        <dbReference type="EMBL" id="KAK8887594.1"/>
    </source>
</evidence>
<evidence type="ECO:0000256" key="2">
    <source>
        <dbReference type="ARBA" id="ARBA00022448"/>
    </source>
</evidence>
<comment type="caution">
    <text evidence="5">The sequence shown here is derived from an EMBL/GenBank/DDBJ whole genome shotgun (WGS) entry which is preliminary data.</text>
</comment>
<dbReference type="InterPro" id="IPR026854">
    <property type="entry name" value="VPS13_N"/>
</dbReference>
<keyword evidence="6" id="KW-1185">Reference proteome</keyword>
<gene>
    <name evidence="5" type="ORF">M9Y10_038644</name>
</gene>
<feature type="domain" description="Chorein N-terminal" evidence="4">
    <location>
        <begin position="1"/>
        <end position="404"/>
    </location>
</feature>
<dbReference type="InterPro" id="IPR026847">
    <property type="entry name" value="VPS13"/>
</dbReference>
<comment type="similarity">
    <text evidence="1">Belongs to the VPS13 family.</text>
</comment>
<feature type="compositionally biased region" description="Basic and acidic residues" evidence="3">
    <location>
        <begin position="2636"/>
        <end position="2845"/>
    </location>
</feature>
<feature type="compositionally biased region" description="Basic and acidic residues" evidence="3">
    <location>
        <begin position="1224"/>
        <end position="1246"/>
    </location>
</feature>
<feature type="compositionally biased region" description="Acidic residues" evidence="3">
    <location>
        <begin position="2590"/>
        <end position="2600"/>
    </location>
</feature>
<evidence type="ECO:0000259" key="4">
    <source>
        <dbReference type="Pfam" id="PF12624"/>
    </source>
</evidence>
<dbReference type="Pfam" id="PF12624">
    <property type="entry name" value="VPS13_N"/>
    <property type="match status" value="1"/>
</dbReference>
<name>A0ABR2K8Z0_9EUKA</name>
<feature type="region of interest" description="Disordered" evidence="3">
    <location>
        <begin position="100"/>
        <end position="123"/>
    </location>
</feature>
<feature type="compositionally biased region" description="Low complexity" evidence="3">
    <location>
        <begin position="1393"/>
        <end position="1423"/>
    </location>
</feature>
<dbReference type="EMBL" id="JAPFFF010000006">
    <property type="protein sequence ID" value="KAK8887594.1"/>
    <property type="molecule type" value="Genomic_DNA"/>
</dbReference>
<organism evidence="5 6">
    <name type="scientific">Tritrichomonas musculus</name>
    <dbReference type="NCBI Taxonomy" id="1915356"/>
    <lineage>
        <taxon>Eukaryota</taxon>
        <taxon>Metamonada</taxon>
        <taxon>Parabasalia</taxon>
        <taxon>Tritrichomonadida</taxon>
        <taxon>Tritrichomonadidae</taxon>
        <taxon>Tritrichomonas</taxon>
    </lineage>
</organism>
<accession>A0ABR2K8Z0</accession>
<evidence type="ECO:0000256" key="1">
    <source>
        <dbReference type="ARBA" id="ARBA00006545"/>
    </source>
</evidence>
<keyword evidence="2" id="KW-0813">Transport</keyword>
<dbReference type="PANTHER" id="PTHR16166:SF93">
    <property type="entry name" value="INTERMEMBRANE LIPID TRANSFER PROTEIN VPS13"/>
    <property type="match status" value="1"/>
</dbReference>
<feature type="compositionally biased region" description="Pro residues" evidence="3">
    <location>
        <begin position="2614"/>
        <end position="2634"/>
    </location>
</feature>
<evidence type="ECO:0000256" key="3">
    <source>
        <dbReference type="SAM" id="MobiDB-lite"/>
    </source>
</evidence>
<feature type="region of interest" description="Disordered" evidence="3">
    <location>
        <begin position="2520"/>
        <end position="2858"/>
    </location>
</feature>
<sequence length="3153" mass="359362">MLNKIASKVISSIFYEYIEQIDGSQLEVALWSGLVHLENVNIKTDALINQSIPFTVKKGIIGTIDLKLPWTKLSSEACEITIKNIYVLATFAENPILTDDFQQNTPKTTDETSNDSTNDQSNVSQKGVLTGLLGKIVDNLKFHVENVHIRVEIPYGGKYFALGVILLSIDWLSVDEKGNPIFVDADTPILRKNAQIKRFALYIDTNATPVSVDQAGFLKDMLDEITSSNHEFFLNPITFEAKIKISKDAELPNSKSDAALAEAANNAGPTGLHTKVKIRIDNLNLLLCRQQWKSILELQRLFMMFNRRRMYAMCGRPDHFPRSDRSSSYWWRYTHRCALEKLKKEQIDPSCVLQILKNRKEYMNLYSENRRQNRRSSIELTNLEETLDSNAITMLRLISKNEYESNLSLAAAGSSDSDEFFEIVADDTFSGPFGVFLIINSFNLKLSEDSGKSITRLVSNTLRMEYKKSGYSSFSAFSFANFHLMNDLNPNFPYLLSAESDNKDDSKSGDQLLVCYESQPNKPANILLSSPPLAFVFDYGYITSIVDFLSREKAEIEANAANNNSSSNDTQVLTATVVQIQQAIDTHVSYNINIAIKSFRFNFLYDVIEGNNYLAFVFKDISIKMIPNKYFDAEDYSSLYERFDIDFGNAALVINDKQFSSDFSGSLGLEIAIANSDLFPYFKFDANVDSDLTVNLDQFTLNFLIQLYFYIADILYPFQAPADVFKAENDFHLNFSHVLLNVSYRDEHLYLFNITPLIIDIILKEHKTIVSVKTSKILSYEYFNKTENLFLEATPSGENSLINGYVGCTFVQTFEDKTVKLDFGDAVVHDTLKPLNFLINYFRFTDYETKMGLIDKPDPMNFTFVSKYEYVPTKLYFSMRVHALTWFMNNDLAKLTADSFTYSLNSFDQDMDMYIYVTHPVVVTDQLHDFHTILDTNPDPKVPFKMEFHKFLMSAELSDTKFTLHYLYFTHLCRYLFGLFTYGKTEETAPGSMLYSAINVDVKNLELTVGYKSEINDYLVMKTPHLFMQTPEIPTKFHIVFDTLDVFHHDKEVMKTPEITIDMLFDLIKYKEGDLYSKLSHEKEDIKKMISETKDFLQTKQEDAVLYATGLWLVGITMDFNINDITVNYNHNFCHTFKKCIYSFWDYDGPADAFATEFHCLFTLGHAHVPIDRSGKFADIIFENFKFRYTDQQEFEFGDVSVVPLLENDVNYYGGNIITNMEKKRREEKKLNEEKNPKRKSKMNDKIEEEEDEKEIPPIMTFALTPDNLYMTFNNMNILIHPTFFIPLFYYILGCPFFGEEDDPKPEKSKEFVFSSSSMYLTILTKPGFYNFTLSFGFQFDWSDTDFIINFINLAVKADNRTTNVIEPFNLEYKKIRNDEDFYTQAEQIPKENNNNNNNSTDTNKDNNNTDTNNDNNNTDTNVDNENKKKIIIIKKKPKTFLYSKQALMSEMNMTVSVTDLILFNSQLNLLLASFANESVPIKKSDVISTDNGADKIDIKVMTIDIVLCHSQPGASAKFPFLKLFINSFDISSESEDDLYLVKSSIVPYISMMNFTSGTWDLLVEPFQIDFLAKYTDMYKEFTISTLQEINVNISSNFVRQIIQFGSDLSFEQDAQVNGEKSSISFISIENRTGSDVVIFRENDKVVPLSAGSLIQLYDLPPKQILSVSFGNSIEQLCNFKPESIVYPTFIHQRCVVNSFPYKGTRLITLSSPFAVENKTGINLEIYTVYKKKTSFLGLVEAYKTFPIPYTVFISDGFIFKEPSMSIELNHDVFKHKRWTTKINKSIDILTPDGELSCVIREDIDPSQNIGMIHIIPSVTFYNEMPVDLTVQLSRSQVEIKMKPGEVVDVPNIGSAELNFRCRVKIDGYEYSKAKLVSLQFDNTKSGKFFITKTDDETASIGISTMTHHTVDQSQSSIIFYSPCIIFNLFGHDLIVTPHDEDRIYHFDNFGTDYLMIPFASLSFFKSRNLYAHIMCPPLSRWSRQYIDCTATGLSDVIFLPRENQPSLYIPVNYRVTQAEPPCFHSRIVTLVPSLSIYNELDANIILEPEPVECTSVNEDNDADNPNLIDDTDEEMMLPGLATTETFRPHAKTHVLCTNKNFSYNFTMNGYSVCNGLILSSPVKTVFRLFNEDGDSCILIECEVVEDGFGLCAHFRKPSFPSPFIVCNYLSDIELSGYQILRRNAFKFKPMTSTLFALDSPFGQQGMILEYKDRSILISLSEETIPLPLNGTPFTIEIRTVTNGNILVIISRDPVIITRNLFNLYVNMSGLSISLIDSLYRELCLISFGNMDFTMSTTQTDYSIELTLDSFQVDDQCLTTAFPVILNGSSTKRNKFLKVSASFYRGAPFLISFNMFSFTLQKIIIYGDLAFISDFFTMVMDTFYAKTDGTRKISDIHPPSQNPESDSVGKILSFKKFRLSPILLEVNYRSVTGRPTTLPIDPDMPITIFKLVGNITGANIRLNGIIFKNFRAPLSFLQRNLMANYKNSLMSQMWALTGHSDILFNTFGIAESFTSGVSSYYQDPDKAEQSSDEIPQNQGENENNNDNNNNDNSNDNDKKDKKEDENEKDKKDEKGEKDNTNDNDKKEEKDEKEDEDEKDEKEDKLNPLHVHIKPLPPIHIKPPPPIHVNIPPPIHIDLKHHDEDHKSDNEETNKVEDTKKDETNKVEDTKKDETNKEENAKKDETNKVEDTKKDETNKVEDTKKDETNKVEDTKKDETNKVEDTKKDETNKVEDTKKDETNKVEDTKKDETNKVEDTKKDEANKVEDTKKDETNKVEDTKKDETNKVEDTKKDETNKVEDTKKDETNKVEDTKKDEANKVEDTKKDEDTSKADDSKNEADSDGTKRGPLPPTPPIESAFIEGIPHDLERADSFDERVLSNSNNDDGEQANSSMRARQAFGSILQSGEGFLRGVSSLFSINSFGHRSINTGGLNQTSGDTVKDGFVSLGTGIVDGLVGVVMDPVEGGKRDGVKGAFVGIGKGLAGIIMRPIAGILDAGAGIIGGVRSAVKNDKDLILKRHRIPRTYMLTKVDKYDPVRAQIMLLIQERLWSVKNPNETMCAFVDDPNVDYIFCLCTSSFYIVIKTEKGYEIKKTVSIEKVVDTTFQKRKVVVSVKNFTKKGQKEDYIFCCRDEFTAEEIATLIHSHKIEEDVFK</sequence>
<feature type="compositionally biased region" description="Low complexity" evidence="3">
    <location>
        <begin position="2540"/>
        <end position="2553"/>
    </location>
</feature>
<evidence type="ECO:0000313" key="6">
    <source>
        <dbReference type="Proteomes" id="UP001470230"/>
    </source>
</evidence>
<feature type="region of interest" description="Disordered" evidence="3">
    <location>
        <begin position="1224"/>
        <end position="1250"/>
    </location>
</feature>
<feature type="compositionally biased region" description="Basic and acidic residues" evidence="3">
    <location>
        <begin position="2555"/>
        <end position="2589"/>
    </location>
</feature>
<dbReference type="PANTHER" id="PTHR16166">
    <property type="entry name" value="VACUOLAR PROTEIN SORTING-ASSOCIATED PROTEIN VPS13"/>
    <property type="match status" value="1"/>
</dbReference>
<protein>
    <recommendedName>
        <fullName evidence="4">Chorein N-terminal domain-containing protein</fullName>
    </recommendedName>
</protein>
<dbReference type="Proteomes" id="UP001470230">
    <property type="component" value="Unassembled WGS sequence"/>
</dbReference>
<feature type="region of interest" description="Disordered" evidence="3">
    <location>
        <begin position="1387"/>
        <end position="1423"/>
    </location>
</feature>